<sequence>MYVPHKNISIDESLMQCRSRLHYIQFIRTKQARFGVKFYKLCDSKSKYIHNFNIYTGKDKSDTGSASKNVVMNLLEESELLYKGYCLFIDNWYSSPTLYRKLHDMKTNVCGTARINGKQMPRELKVHQLQRGEAVVYSTRNMAVIKWKDKKDVVLLTTMHSLEFAETEKTNRYTGQKCVKPTVVIDYNQNMGGVDVDDQILSKFHTMRRCKKAYKKIFFYLIDMMLLNSYVIFKNHKKDRVFHIFKQQLAEEIIGEYLPNIKVSEPSNDSITRYTGRHFPIRIPPTPAKGSRTSKRCVACLSKCIRRETVFKCHICDVPLCIDHFKEFHEK</sequence>
<dbReference type="KEGG" id="bter:100649520"/>
<dbReference type="PANTHER" id="PTHR46599:SF3">
    <property type="entry name" value="PIGGYBAC TRANSPOSABLE ELEMENT-DERIVED PROTEIN 4"/>
    <property type="match status" value="1"/>
</dbReference>
<evidence type="ECO:0000313" key="2">
    <source>
        <dbReference type="Proteomes" id="UP000835206"/>
    </source>
</evidence>
<protein>
    <submittedName>
        <fullName evidence="3">PiggyBac transposable element-derived protein 4 isoform X1</fullName>
    </submittedName>
</protein>
<evidence type="ECO:0000313" key="3">
    <source>
        <dbReference type="RefSeq" id="XP_020723293.2"/>
    </source>
</evidence>
<dbReference type="RefSeq" id="XP_020723293.2">
    <property type="nucleotide sequence ID" value="XM_020867634.2"/>
</dbReference>
<name>A0A9B7D049_BOMTE</name>
<dbReference type="InterPro" id="IPR029526">
    <property type="entry name" value="PGBD"/>
</dbReference>
<reference evidence="3" key="1">
    <citation type="submission" date="2025-08" db="UniProtKB">
        <authorList>
            <consortium name="RefSeq"/>
        </authorList>
    </citation>
    <scope>IDENTIFICATION</scope>
</reference>
<proteinExistence type="predicted"/>
<dbReference type="PANTHER" id="PTHR46599">
    <property type="entry name" value="PIGGYBAC TRANSPOSABLE ELEMENT-DERIVED PROTEIN 4"/>
    <property type="match status" value="1"/>
</dbReference>
<dbReference type="Proteomes" id="UP000835206">
    <property type="component" value="Chromosome 3"/>
</dbReference>
<dbReference type="GeneID" id="100649520"/>
<dbReference type="Pfam" id="PF13843">
    <property type="entry name" value="DDE_Tnp_1_7"/>
    <property type="match status" value="1"/>
</dbReference>
<keyword evidence="2" id="KW-1185">Reference proteome</keyword>
<evidence type="ECO:0000259" key="1">
    <source>
        <dbReference type="Pfam" id="PF13843"/>
    </source>
</evidence>
<organism evidence="2 3">
    <name type="scientific">Bombus terrestris</name>
    <name type="common">Buff-tailed bumblebee</name>
    <name type="synonym">Apis terrestris</name>
    <dbReference type="NCBI Taxonomy" id="30195"/>
    <lineage>
        <taxon>Eukaryota</taxon>
        <taxon>Metazoa</taxon>
        <taxon>Ecdysozoa</taxon>
        <taxon>Arthropoda</taxon>
        <taxon>Hexapoda</taxon>
        <taxon>Insecta</taxon>
        <taxon>Pterygota</taxon>
        <taxon>Neoptera</taxon>
        <taxon>Endopterygota</taxon>
        <taxon>Hymenoptera</taxon>
        <taxon>Apocrita</taxon>
        <taxon>Aculeata</taxon>
        <taxon>Apoidea</taxon>
        <taxon>Anthophila</taxon>
        <taxon>Apidae</taxon>
        <taxon>Bombus</taxon>
        <taxon>Bombus</taxon>
    </lineage>
</organism>
<dbReference type="OrthoDB" id="8194810at2759"/>
<feature type="domain" description="PiggyBac transposable element-derived protein" evidence="1">
    <location>
        <begin position="2"/>
        <end position="230"/>
    </location>
</feature>
<accession>A0A9B7D049</accession>
<dbReference type="AlphaFoldDB" id="A0A9B7D049"/>
<gene>
    <name evidence="3" type="primary">LOC100649520</name>
</gene>